<protein>
    <submittedName>
        <fullName evidence="2">Uncharacterized protein</fullName>
    </submittedName>
</protein>
<proteinExistence type="predicted"/>
<accession>A0A5C1QCF4</accession>
<sequence length="478" mass="54968">MLKKLLILLVLSLYSNLFSVTVDKLFLEATKSENLQFENYIGPYLFYNSIGEIRSIGTYLAKEISTEIKSDANYSDKYKMYHRPKLEWEENIMSCDVFEITSKALIDNSNNIELIISQYIMDSYGYNIDDADLLAHLILMYNAAYRLDQKHYSDYYTTESIISTENLGIDLSYYNWPGKTYIYIPLSNNISFGKLSNIDSDILVEDKIIEKITVDDTNNIEIREDIIEYKERELEEVIENLDELKESLNQIEQPNQPNEPEIINDKVEEKPEDVAAKELKKEILKVQEDILEKDEKIVELRDNLADDKNEQIVEIKKTNSSSNFKYIMNRVNGDSYSGIIVNLDQDGNIINKSSVNSIKNNTFSIKADYLYIIAGGSNSNQIITLGRLSAATLDNELWGAVPCYEKSPIFISGKNIYVLIVEEGKYYLGEFDLDLNLVRKNSEPVYKDSFIVLKSDTFYIQGLDNNIKLVNLSDFSSD</sequence>
<gene>
    <name evidence="2" type="ORF">EW093_14090</name>
</gene>
<dbReference type="InterPro" id="IPR007926">
    <property type="entry name" value="Borrelia_P83"/>
</dbReference>
<evidence type="ECO:0000313" key="3">
    <source>
        <dbReference type="Proteomes" id="UP000323824"/>
    </source>
</evidence>
<keyword evidence="3" id="KW-1185">Reference proteome</keyword>
<dbReference type="EMBL" id="CP035807">
    <property type="protein sequence ID" value="QEN05783.1"/>
    <property type="molecule type" value="Genomic_DNA"/>
</dbReference>
<keyword evidence="1" id="KW-0175">Coiled coil</keyword>
<dbReference type="KEGG" id="sper:EW093_14090"/>
<dbReference type="OrthoDB" id="350069at2"/>
<dbReference type="Proteomes" id="UP000323824">
    <property type="component" value="Chromosome"/>
</dbReference>
<evidence type="ECO:0000313" key="2">
    <source>
        <dbReference type="EMBL" id="QEN05783.1"/>
    </source>
</evidence>
<dbReference type="AlphaFoldDB" id="A0A5C1QCF4"/>
<name>A0A5C1QCF4_9SPIO</name>
<evidence type="ECO:0000256" key="1">
    <source>
        <dbReference type="SAM" id="Coils"/>
    </source>
</evidence>
<dbReference type="Pfam" id="PF05262">
    <property type="entry name" value="Borrelia_P83"/>
    <property type="match status" value="1"/>
</dbReference>
<reference evidence="2 3" key="2">
    <citation type="submission" date="2019-09" db="EMBL/GenBank/DDBJ databases">
        <title>Complete Genome Sequence and Methylome Analysis of free living Spirochaetas.</title>
        <authorList>
            <person name="Leshcheva N."/>
            <person name="Mikheeva N."/>
        </authorList>
    </citation>
    <scope>NUCLEOTIDE SEQUENCE [LARGE SCALE GENOMIC DNA]</scope>
    <source>
        <strain evidence="2 3">P</strain>
    </source>
</reference>
<organism evidence="2 3">
    <name type="scientific">Thiospirochaeta perfilievii</name>
    <dbReference type="NCBI Taxonomy" id="252967"/>
    <lineage>
        <taxon>Bacteria</taxon>
        <taxon>Pseudomonadati</taxon>
        <taxon>Spirochaetota</taxon>
        <taxon>Spirochaetia</taxon>
        <taxon>Spirochaetales</taxon>
        <taxon>Spirochaetaceae</taxon>
        <taxon>Thiospirochaeta</taxon>
    </lineage>
</organism>
<feature type="coiled-coil region" evidence="1">
    <location>
        <begin position="227"/>
        <end position="310"/>
    </location>
</feature>
<reference evidence="2 3" key="1">
    <citation type="submission" date="2019-02" db="EMBL/GenBank/DDBJ databases">
        <authorList>
            <person name="Fomenkov A."/>
            <person name="Dubinina G."/>
            <person name="Grabovich M."/>
            <person name="Vincze T."/>
            <person name="Roberts R.J."/>
        </authorList>
    </citation>
    <scope>NUCLEOTIDE SEQUENCE [LARGE SCALE GENOMIC DNA]</scope>
    <source>
        <strain evidence="2 3">P</strain>
    </source>
</reference>